<dbReference type="InterPro" id="IPR055151">
    <property type="entry name" value="GH113"/>
</dbReference>
<dbReference type="Proteomes" id="UP000241848">
    <property type="component" value="Unassembled WGS sequence"/>
</dbReference>
<reference evidence="1 2" key="1">
    <citation type="journal article" date="2014" name="BMC Genomics">
        <title>Comparison of environmental and isolate Sulfobacillus genomes reveals diverse carbon, sulfur, nitrogen, and hydrogen metabolisms.</title>
        <authorList>
            <person name="Justice N.B."/>
            <person name="Norman A."/>
            <person name="Brown C.T."/>
            <person name="Singh A."/>
            <person name="Thomas B.C."/>
            <person name="Banfield J.F."/>
        </authorList>
    </citation>
    <scope>NUCLEOTIDE SEQUENCE [LARGE SCALE GENOMIC DNA]</scope>
    <source>
        <strain evidence="1">AMDSBA3</strain>
    </source>
</reference>
<evidence type="ECO:0008006" key="3">
    <source>
        <dbReference type="Google" id="ProtNLM"/>
    </source>
</evidence>
<organism evidence="1 2">
    <name type="scientific">Sulfobacillus acidophilus</name>
    <dbReference type="NCBI Taxonomy" id="53633"/>
    <lineage>
        <taxon>Bacteria</taxon>
        <taxon>Bacillati</taxon>
        <taxon>Bacillota</taxon>
        <taxon>Clostridia</taxon>
        <taxon>Eubacteriales</taxon>
        <taxon>Clostridiales Family XVII. Incertae Sedis</taxon>
        <taxon>Sulfobacillus</taxon>
    </lineage>
</organism>
<gene>
    <name evidence="1" type="ORF">C7B45_01835</name>
</gene>
<dbReference type="Pfam" id="PF22612">
    <property type="entry name" value="GH113"/>
    <property type="match status" value="1"/>
</dbReference>
<name>A0A2T2WNH0_9FIRM</name>
<dbReference type="SUPFAM" id="SSF51445">
    <property type="entry name" value="(Trans)glycosidases"/>
    <property type="match status" value="1"/>
</dbReference>
<protein>
    <recommendedName>
        <fullName evidence="3">Glycoside hydrolase family 5 domain-containing protein</fullName>
    </recommendedName>
</protein>
<sequence>MRVGVRIAEILGVLAIAAGCGSESVAPDPLPPLSACMQGMTEAGYTTEVFNSPAVRTAIIQLHQDGVNWLSIQVAWYQKSTTSTHIAPNQKTPSDASVTRLIKLAHREGMRVLLDPFVNSMRGSGWQALFHPRSVRAWFASFDHYIAHYAQLSQADQVDLLAIGDEFDTLDHVPSYESYWAHAIAVARHYYKGPLTYGADYPDYQQVSFWPLLNDVGLDAYFPLSDLANPTTALLRSRWNVLADQIERWRVSTGLASKPFLVTELGYPSEDGADATPGTWYPNEPVNLALQRKLYLATFQSLWQRTWVRGIMWFWWANPSNPHWLGGRHDNGYTPRGKPALTVIKQYFLHKSGHEIQKHNVSRN</sequence>
<dbReference type="AlphaFoldDB" id="A0A2T2WNH0"/>
<proteinExistence type="predicted"/>
<dbReference type="EMBL" id="PXYV01000003">
    <property type="protein sequence ID" value="PSR23778.1"/>
    <property type="molecule type" value="Genomic_DNA"/>
</dbReference>
<evidence type="ECO:0000313" key="2">
    <source>
        <dbReference type="Proteomes" id="UP000241848"/>
    </source>
</evidence>
<dbReference type="Gene3D" id="3.20.20.80">
    <property type="entry name" value="Glycosidases"/>
    <property type="match status" value="1"/>
</dbReference>
<dbReference type="CDD" id="cd19608">
    <property type="entry name" value="GH113_mannanase-like"/>
    <property type="match status" value="1"/>
</dbReference>
<dbReference type="InterPro" id="IPR017853">
    <property type="entry name" value="GH"/>
</dbReference>
<accession>A0A2T2WNH0</accession>
<dbReference type="PROSITE" id="PS51257">
    <property type="entry name" value="PROKAR_LIPOPROTEIN"/>
    <property type="match status" value="1"/>
</dbReference>
<evidence type="ECO:0000313" key="1">
    <source>
        <dbReference type="EMBL" id="PSR23778.1"/>
    </source>
</evidence>
<comment type="caution">
    <text evidence="1">The sequence shown here is derived from an EMBL/GenBank/DDBJ whole genome shotgun (WGS) entry which is preliminary data.</text>
</comment>